<evidence type="ECO:0000313" key="20">
    <source>
        <dbReference type="EMBL" id="KAF2673397.1"/>
    </source>
</evidence>
<dbReference type="GO" id="GO:0008023">
    <property type="term" value="C:transcription elongation factor complex"/>
    <property type="evidence" value="ECO:0007669"/>
    <property type="project" value="TreeGrafter"/>
</dbReference>
<feature type="compositionally biased region" description="Basic and acidic residues" evidence="11">
    <location>
        <begin position="770"/>
        <end position="779"/>
    </location>
</feature>
<protein>
    <recommendedName>
        <fullName evidence="9">Transcription elongation factor Spt6</fullName>
    </recommendedName>
</protein>
<dbReference type="InterPro" id="IPR035019">
    <property type="entry name" value="Spt6_SH2_N"/>
</dbReference>
<comment type="function">
    <text evidence="9">Plays a role in maintenance of chromatin structure during RNA polymerase II transcription elongation thereby repressing transcription initiation from cryptic promoters. Mediates the reassembly of nucleosomes onto the promoters of at least a selected set of genes during repression; the nucleosome reassembly is essential for transcriptional repression.</text>
</comment>
<keyword evidence="4" id="KW-0158">Chromosome</keyword>
<dbReference type="InterPro" id="IPR035018">
    <property type="entry name" value="Spt6_SH2_C"/>
</dbReference>
<dbReference type="Pfam" id="PF14632">
    <property type="entry name" value="SPT6_acidic"/>
    <property type="match status" value="1"/>
</dbReference>
<dbReference type="InterPro" id="IPR036860">
    <property type="entry name" value="SH2_dom_sf"/>
</dbReference>
<evidence type="ECO:0000256" key="2">
    <source>
        <dbReference type="ARBA" id="ARBA00004286"/>
    </source>
</evidence>
<dbReference type="InterPro" id="IPR037027">
    <property type="entry name" value="YqgF/RNaseH-like_dom_sf"/>
</dbReference>
<feature type="domain" description="Transcription elongation factor Spt6 YqgF" evidence="15">
    <location>
        <begin position="678"/>
        <end position="846"/>
    </location>
</feature>
<feature type="compositionally biased region" description="Acidic residues" evidence="11">
    <location>
        <begin position="61"/>
        <end position="70"/>
    </location>
</feature>
<feature type="domain" description="Helix-turn-helix DNA-binding" evidence="16">
    <location>
        <begin position="274"/>
        <end position="381"/>
    </location>
</feature>
<dbReference type="Proteomes" id="UP000799302">
    <property type="component" value="Unassembled WGS sequence"/>
</dbReference>
<evidence type="ECO:0000256" key="4">
    <source>
        <dbReference type="ARBA" id="ARBA00022454"/>
    </source>
</evidence>
<dbReference type="GO" id="GO:0140673">
    <property type="term" value="P:transcription elongation-coupled chromatin remodeling"/>
    <property type="evidence" value="ECO:0007669"/>
    <property type="project" value="InterPro"/>
</dbReference>
<keyword evidence="20" id="KW-0251">Elongation factor</keyword>
<dbReference type="PANTHER" id="PTHR10145">
    <property type="entry name" value="TRANSCRIPTION ELONGATION FACTOR SPT6"/>
    <property type="match status" value="1"/>
</dbReference>
<dbReference type="GO" id="GO:0042393">
    <property type="term" value="F:histone binding"/>
    <property type="evidence" value="ECO:0007669"/>
    <property type="project" value="TreeGrafter"/>
</dbReference>
<name>A0A6A6UPS3_9PEZI</name>
<accession>A0A6A6UPS3</accession>
<dbReference type="InterPro" id="IPR023319">
    <property type="entry name" value="Tex-like_HTH_dom_sf"/>
</dbReference>
<evidence type="ECO:0000256" key="9">
    <source>
        <dbReference type="PIRNR" id="PIRNR036947"/>
    </source>
</evidence>
<dbReference type="InterPro" id="IPR041692">
    <property type="entry name" value="HHH_9"/>
</dbReference>
<feature type="region of interest" description="Disordered" evidence="11">
    <location>
        <begin position="101"/>
        <end position="166"/>
    </location>
</feature>
<evidence type="ECO:0000256" key="7">
    <source>
        <dbReference type="ARBA" id="ARBA00023242"/>
    </source>
</evidence>
<feature type="compositionally biased region" description="Basic and acidic residues" evidence="11">
    <location>
        <begin position="23"/>
        <end position="39"/>
    </location>
</feature>
<feature type="compositionally biased region" description="Acidic residues" evidence="11">
    <location>
        <begin position="40"/>
        <end position="51"/>
    </location>
</feature>
<dbReference type="Gene3D" id="1.10.10.2740">
    <property type="entry name" value="Spt6, Death-like domain"/>
    <property type="match status" value="1"/>
</dbReference>
<dbReference type="CDD" id="cd09918">
    <property type="entry name" value="SH2_Nterm_SPT6_like"/>
    <property type="match status" value="1"/>
</dbReference>
<dbReference type="InterPro" id="IPR023323">
    <property type="entry name" value="Tex-like_dom_sf"/>
</dbReference>
<reference evidence="20" key="1">
    <citation type="journal article" date="2020" name="Stud. Mycol.">
        <title>101 Dothideomycetes genomes: a test case for predicting lifestyles and emergence of pathogens.</title>
        <authorList>
            <person name="Haridas S."/>
            <person name="Albert R."/>
            <person name="Binder M."/>
            <person name="Bloem J."/>
            <person name="Labutti K."/>
            <person name="Salamov A."/>
            <person name="Andreopoulos B."/>
            <person name="Baker S."/>
            <person name="Barry K."/>
            <person name="Bills G."/>
            <person name="Bluhm B."/>
            <person name="Cannon C."/>
            <person name="Castanera R."/>
            <person name="Culley D."/>
            <person name="Daum C."/>
            <person name="Ezra D."/>
            <person name="Gonzalez J."/>
            <person name="Henrissat B."/>
            <person name="Kuo A."/>
            <person name="Liang C."/>
            <person name="Lipzen A."/>
            <person name="Lutzoni F."/>
            <person name="Magnuson J."/>
            <person name="Mondo S."/>
            <person name="Nolan M."/>
            <person name="Ohm R."/>
            <person name="Pangilinan J."/>
            <person name="Park H.-J."/>
            <person name="Ramirez L."/>
            <person name="Alfaro M."/>
            <person name="Sun H."/>
            <person name="Tritt A."/>
            <person name="Yoshinaga Y."/>
            <person name="Zwiers L.-H."/>
            <person name="Turgeon B."/>
            <person name="Goodwin S."/>
            <person name="Spatafora J."/>
            <person name="Crous P."/>
            <person name="Grigoriev I."/>
        </authorList>
    </citation>
    <scope>NUCLEOTIDE SEQUENCE</scope>
    <source>
        <strain evidence="20">CBS 115976</strain>
    </source>
</reference>
<dbReference type="SUPFAM" id="SSF53098">
    <property type="entry name" value="Ribonuclease H-like"/>
    <property type="match status" value="1"/>
</dbReference>
<feature type="compositionally biased region" description="Basic and acidic residues" evidence="11">
    <location>
        <begin position="1178"/>
        <end position="1197"/>
    </location>
</feature>
<dbReference type="InterPro" id="IPR010994">
    <property type="entry name" value="RuvA_2-like"/>
</dbReference>
<feature type="compositionally biased region" description="Basic and acidic residues" evidence="11">
    <location>
        <begin position="156"/>
        <end position="166"/>
    </location>
</feature>
<dbReference type="SUPFAM" id="SSF55550">
    <property type="entry name" value="SH2 domain"/>
    <property type="match status" value="1"/>
</dbReference>
<evidence type="ECO:0000256" key="6">
    <source>
        <dbReference type="ARBA" id="ARBA00023163"/>
    </source>
</evidence>
<evidence type="ECO:0000259" key="19">
    <source>
        <dbReference type="Pfam" id="PF22706"/>
    </source>
</evidence>
<comment type="similarity">
    <text evidence="3 9">Belongs to the SPT6 family.</text>
</comment>
<dbReference type="SUPFAM" id="SSF47781">
    <property type="entry name" value="RuvA domain 2-like"/>
    <property type="match status" value="2"/>
</dbReference>
<dbReference type="Pfam" id="PF21710">
    <property type="entry name" value="Spt6_S1"/>
    <property type="match status" value="1"/>
</dbReference>
<dbReference type="Pfam" id="PF14633">
    <property type="entry name" value="SH2_2"/>
    <property type="match status" value="1"/>
</dbReference>
<keyword evidence="21" id="KW-1185">Reference proteome</keyword>
<feature type="domain" description="HHH" evidence="17">
    <location>
        <begin position="966"/>
        <end position="996"/>
    </location>
</feature>
<dbReference type="InterPro" id="IPR028231">
    <property type="entry name" value="Spt6_YqgF"/>
</dbReference>
<feature type="domain" description="Spt6-like S1/OB" evidence="18">
    <location>
        <begin position="1070"/>
        <end position="1159"/>
    </location>
</feature>
<feature type="domain" description="Spt6 SH2" evidence="13">
    <location>
        <begin position="1176"/>
        <end position="1387"/>
    </location>
</feature>
<dbReference type="InterPro" id="IPR012337">
    <property type="entry name" value="RNaseH-like_sf"/>
</dbReference>
<feature type="domain" description="Spt6 acidic N-terminal" evidence="12">
    <location>
        <begin position="40"/>
        <end position="120"/>
    </location>
</feature>
<dbReference type="Gene3D" id="1.10.3500.10">
    <property type="entry name" value="Tex N-terminal region-like"/>
    <property type="match status" value="1"/>
</dbReference>
<evidence type="ECO:0000256" key="10">
    <source>
        <dbReference type="SAM" id="Coils"/>
    </source>
</evidence>
<dbReference type="FunFam" id="1.10.10.2740:FF:000002">
    <property type="entry name" value="Transcription elongation factor Spt6"/>
    <property type="match status" value="1"/>
</dbReference>
<evidence type="ECO:0000259" key="17">
    <source>
        <dbReference type="Pfam" id="PF17674"/>
    </source>
</evidence>
<gene>
    <name evidence="20" type="ORF">BT63DRAFT_383370</name>
</gene>
<feature type="coiled-coil region" evidence="10">
    <location>
        <begin position="1026"/>
        <end position="1062"/>
    </location>
</feature>
<feature type="compositionally biased region" description="Acidic residues" evidence="11">
    <location>
        <begin position="127"/>
        <end position="155"/>
    </location>
</feature>
<evidence type="ECO:0000256" key="11">
    <source>
        <dbReference type="SAM" id="MobiDB-lite"/>
    </source>
</evidence>
<dbReference type="InterPro" id="IPR028088">
    <property type="entry name" value="Spt6_HTH_DNA-bd_dom"/>
</dbReference>
<dbReference type="EMBL" id="MU004231">
    <property type="protein sequence ID" value="KAF2673397.1"/>
    <property type="molecule type" value="Genomic_DNA"/>
</dbReference>
<feature type="domain" description="Transcription elongation factor Spt6 helix-hairpin-helix motif" evidence="14">
    <location>
        <begin position="849"/>
        <end position="956"/>
    </location>
</feature>
<evidence type="ECO:0000259" key="18">
    <source>
        <dbReference type="Pfam" id="PF21710"/>
    </source>
</evidence>
<keyword evidence="6 9" id="KW-0804">Transcription</keyword>
<keyword evidence="5" id="KW-0727">SH2 domain</keyword>
<keyword evidence="10" id="KW-0175">Coiled coil</keyword>
<comment type="subcellular location">
    <subcellularLocation>
        <location evidence="2">Chromosome</location>
    </subcellularLocation>
    <subcellularLocation>
        <location evidence="1 9">Nucleus</location>
    </subcellularLocation>
</comment>
<feature type="region of interest" description="Disordered" evidence="11">
    <location>
        <begin position="770"/>
        <end position="793"/>
    </location>
</feature>
<dbReference type="SUPFAM" id="SSF158832">
    <property type="entry name" value="Tex N-terminal region-like"/>
    <property type="match status" value="1"/>
</dbReference>
<dbReference type="Gene3D" id="3.30.505.10">
    <property type="entry name" value="SH2 domain"/>
    <property type="match status" value="2"/>
</dbReference>
<feature type="compositionally biased region" description="Acidic residues" evidence="11">
    <location>
        <begin position="12"/>
        <end position="22"/>
    </location>
</feature>
<evidence type="ECO:0000256" key="5">
    <source>
        <dbReference type="ARBA" id="ARBA00022999"/>
    </source>
</evidence>
<evidence type="ECO:0000259" key="16">
    <source>
        <dbReference type="Pfam" id="PF14641"/>
    </source>
</evidence>
<dbReference type="Gene3D" id="1.10.10.650">
    <property type="entry name" value="RuvA domain 2-like"/>
    <property type="match status" value="1"/>
</dbReference>
<keyword evidence="7 9" id="KW-0539">Nucleus</keyword>
<dbReference type="Pfam" id="PF22706">
    <property type="entry name" value="Tex_central_region"/>
    <property type="match status" value="1"/>
</dbReference>
<dbReference type="Pfam" id="PF14639">
    <property type="entry name" value="YqgF"/>
    <property type="match status" value="1"/>
</dbReference>
<evidence type="ECO:0000259" key="13">
    <source>
        <dbReference type="Pfam" id="PF14633"/>
    </source>
</evidence>
<dbReference type="OrthoDB" id="995477at2759"/>
<dbReference type="InterPro" id="IPR028083">
    <property type="entry name" value="Spt6_acidic_N_dom"/>
</dbReference>
<dbReference type="GO" id="GO:0003677">
    <property type="term" value="F:DNA binding"/>
    <property type="evidence" value="ECO:0007669"/>
    <property type="project" value="InterPro"/>
</dbReference>
<feature type="domain" description="Tex-like central region" evidence="19">
    <location>
        <begin position="480"/>
        <end position="651"/>
    </location>
</feature>
<dbReference type="Pfam" id="PF14635">
    <property type="entry name" value="HHH_7"/>
    <property type="match status" value="1"/>
</dbReference>
<evidence type="ECO:0000256" key="1">
    <source>
        <dbReference type="ARBA" id="ARBA00004123"/>
    </source>
</evidence>
<feature type="region of interest" description="Disordered" evidence="11">
    <location>
        <begin position="1172"/>
        <end position="1198"/>
    </location>
</feature>
<organism evidence="20 21">
    <name type="scientific">Microthyrium microscopicum</name>
    <dbReference type="NCBI Taxonomy" id="703497"/>
    <lineage>
        <taxon>Eukaryota</taxon>
        <taxon>Fungi</taxon>
        <taxon>Dikarya</taxon>
        <taxon>Ascomycota</taxon>
        <taxon>Pezizomycotina</taxon>
        <taxon>Dothideomycetes</taxon>
        <taxon>Dothideomycetes incertae sedis</taxon>
        <taxon>Microthyriales</taxon>
        <taxon>Microthyriaceae</taxon>
        <taxon>Microthyrium</taxon>
    </lineage>
</organism>
<dbReference type="GO" id="GO:0003746">
    <property type="term" value="F:translation elongation factor activity"/>
    <property type="evidence" value="ECO:0007669"/>
    <property type="project" value="UniProtKB-KW"/>
</dbReference>
<dbReference type="InterPro" id="IPR032706">
    <property type="entry name" value="Spt6_HHH"/>
</dbReference>
<sequence length="1403" mass="161038">MSNFIDSRADVGSDEESEVDSETGEHTRRNGNGKARDDVDSSEEEESDDEEAARAVRDGFIVEDDDDDVEIESRQDRKKRRREERERDLELDVEDLEVIGVQDADDGQPKFKRLKQGHRDRPSALEISDDEAEPEEVMGVDEFDGFIEEDEFSDDDREKIREEREVGRPGRKPFSVAGLRSGFDERAMEDYNLAFGDTTEYEWALALEERAEEEDREEKPLELKDIFEPAQLKAKLLTDEDMAIRDLDVPERLQLAWKHVKFIERSPEETARLLDEEAQWIARLLLPKKRLEEFLHDPFETAIIEVLKFFHNDKFEVPFIWQQRRDFIIHEYPPNADGKTPPPERLLAQTDLWEIFELDLRFKALVEKRDALTSSCEELKAHANINDTLIDDLLTKASSAEEVQDLQDYLHFQYSAQLKDVAAITSTTNGTTRRPLGGTVNWEAIRSGPAYSFVRAVGMTTDDFARNVVGVDTRVYAEDATDRPDDLADSLVSGRYNTGTGLLGHAKVMFVEELATNPRLRQYMRKSFYENCVVDCQRTEKGAIEITEDHRYYEFKYLRNIEFSSLARKPESFLRMLRAEQEGLLEIKFRILNSSRFRQRLYAHIESDSVSEIAEHWNRLRQEWVDSALDKLEKIISRGVKEALKTECENTLARACRDKYTEKLDVTPYKPKDLELGSEPSVLALSNGQGVPGRDAVVYVFLDELGHLLEYGKFDELRSAKDVDKFIPQGADNGKLLDIINKRRPDVIAISGFTPETRKLQKEIDEILDKHKDEEDAKNRNGNADSDDDDDKFVKPEVVMVNDEVARLYYNTERAQIQFPQLTSIGRYCVALARYLRSPLLEYATLGADISSIKFDPNQDLVPADKLAKHLEYAMVDMVNLVGVNLEEALDNPYIANLMPYVCGLGPRKAARVLEVIGQNGGVVQSRQELVGDMESNLAQAMGPVVYYNAASFVYLTYQPDEKDSDPLDNTRIHPEDYDIAKKIAADALNLDEEDIAYDRRNGGPSAEVRRLIADRQEDALQDLHLENYADELDQKLNQKKRATLETIRAELVNRYEELRREFVPMQHDDIFTMLTGETKETLADSMILPVKIKRIHRDHIEVRLDCGVDGIVSDNAYSVNVSGDLHVKDYYTRDQILPAKLLFINRKTMAAQLSFNEDMLKRPYLKPQSDKLAGQWDKAEEERDARQQLKEKESKAGRPHRVIKHPLFRPFNTQQAVEYLGSKNAGDVVIRPSSRGIDHLAITWKVADNVFKHFDVLELDKESEYALGKILRIEGKYNYVDLDDLIVNHVEAMAKKVNEMTNDARFQKGSRNQTEQWLATYTEANPRRSMYAFCINKQFPGYFDLCFKEGQGAPPVTWSVEVVPNGFRMNNASYPNMDALKNGFKLIMITKASKAQQNQSRR</sequence>
<dbReference type="FunFam" id="3.30.505.10:FF:000056">
    <property type="entry name" value="Transcription elongation factor Spt6"/>
    <property type="match status" value="1"/>
</dbReference>
<keyword evidence="20" id="KW-0648">Protein biosynthesis</keyword>
<feature type="region of interest" description="Disordered" evidence="11">
    <location>
        <begin position="1"/>
        <end position="89"/>
    </location>
</feature>
<dbReference type="PIRSF" id="PIRSF036947">
    <property type="entry name" value="Spt6"/>
    <property type="match status" value="1"/>
</dbReference>
<dbReference type="PANTHER" id="PTHR10145:SF6">
    <property type="entry name" value="TRANSCRIPTION ELONGATION FACTOR SPT6"/>
    <property type="match status" value="1"/>
</dbReference>
<dbReference type="GO" id="GO:0031491">
    <property type="term" value="F:nucleosome binding"/>
    <property type="evidence" value="ECO:0007669"/>
    <property type="project" value="TreeGrafter"/>
</dbReference>
<dbReference type="InterPro" id="IPR017072">
    <property type="entry name" value="TF_Spt6"/>
</dbReference>
<dbReference type="Gene3D" id="3.30.420.140">
    <property type="entry name" value="YqgF/RNase H-like domain"/>
    <property type="match status" value="1"/>
</dbReference>
<dbReference type="InterPro" id="IPR049540">
    <property type="entry name" value="Spt6-like_S1"/>
</dbReference>
<dbReference type="Pfam" id="PF14641">
    <property type="entry name" value="HTH_44"/>
    <property type="match status" value="1"/>
</dbReference>
<dbReference type="GO" id="GO:0005694">
    <property type="term" value="C:chromosome"/>
    <property type="evidence" value="ECO:0007669"/>
    <property type="project" value="UniProtKB-SubCell"/>
</dbReference>
<evidence type="ECO:0000259" key="14">
    <source>
        <dbReference type="Pfam" id="PF14635"/>
    </source>
</evidence>
<dbReference type="Gene3D" id="1.10.150.850">
    <property type="entry name" value="Spt6, helix-hairpin-helix domain"/>
    <property type="match status" value="1"/>
</dbReference>
<evidence type="ECO:0000259" key="15">
    <source>
        <dbReference type="Pfam" id="PF14639"/>
    </source>
</evidence>
<evidence type="ECO:0000259" key="12">
    <source>
        <dbReference type="Pfam" id="PF14632"/>
    </source>
</evidence>
<evidence type="ECO:0000256" key="8">
    <source>
        <dbReference type="ARBA" id="ARBA00093389"/>
    </source>
</evidence>
<dbReference type="InterPro" id="IPR035420">
    <property type="entry name" value="Spt6_SH2"/>
</dbReference>
<dbReference type="InterPro" id="IPR042066">
    <property type="entry name" value="Spt6_death-like"/>
</dbReference>
<dbReference type="GO" id="GO:0034728">
    <property type="term" value="P:nucleosome organization"/>
    <property type="evidence" value="ECO:0007669"/>
    <property type="project" value="TreeGrafter"/>
</dbReference>
<proteinExistence type="inferred from homology"/>
<evidence type="ECO:0000256" key="3">
    <source>
        <dbReference type="ARBA" id="ARBA00009253"/>
    </source>
</evidence>
<dbReference type="CDD" id="cd09928">
    <property type="entry name" value="SH2_Cterm_SPT6_like"/>
    <property type="match status" value="1"/>
</dbReference>
<comment type="function">
    <text evidence="8">Histone H3-H4 chaperone that plays a role in maintenance of chromatin structure during RNA polymerase II transcription elongation thereby repressing transcription initiation from cryptic promoters. Mediates the reassembly of nucleosomes onto the promoters of at least a selected set of genes during repression; the nucleosome reassembly is essential for transcriptional repression. Essential for viability.</text>
</comment>
<evidence type="ECO:0000313" key="21">
    <source>
        <dbReference type="Proteomes" id="UP000799302"/>
    </source>
</evidence>
<dbReference type="InterPro" id="IPR055179">
    <property type="entry name" value="Tex-like_central_region"/>
</dbReference>
<dbReference type="Pfam" id="PF17674">
    <property type="entry name" value="HHH_9"/>
    <property type="match status" value="1"/>
</dbReference>